<sequence>EKEHGVEGRHLCLVKMDGIECFFYRTQKWEDSLADDESYPATWSAFQLVEVHNESISIIHVHKHSMGVIAVLLIAVLC</sequence>
<dbReference type="AlphaFoldDB" id="A0A1I7Z9E0"/>
<proteinExistence type="predicted"/>
<accession>A0A1I7Z9E0</accession>
<evidence type="ECO:0000313" key="1">
    <source>
        <dbReference type="Proteomes" id="UP000095287"/>
    </source>
</evidence>
<name>A0A1I7Z9E0_9BILA</name>
<dbReference type="WBParaSite" id="L893_g24181.t1">
    <property type="protein sequence ID" value="L893_g24181.t1"/>
    <property type="gene ID" value="L893_g24181"/>
</dbReference>
<organism evidence="1 2">
    <name type="scientific">Steinernema glaseri</name>
    <dbReference type="NCBI Taxonomy" id="37863"/>
    <lineage>
        <taxon>Eukaryota</taxon>
        <taxon>Metazoa</taxon>
        <taxon>Ecdysozoa</taxon>
        <taxon>Nematoda</taxon>
        <taxon>Chromadorea</taxon>
        <taxon>Rhabditida</taxon>
        <taxon>Tylenchina</taxon>
        <taxon>Panagrolaimomorpha</taxon>
        <taxon>Strongyloidoidea</taxon>
        <taxon>Steinernematidae</taxon>
        <taxon>Steinernema</taxon>
    </lineage>
</organism>
<protein>
    <submittedName>
        <fullName evidence="2">PH_RBD domain-containing protein</fullName>
    </submittedName>
</protein>
<reference evidence="2" key="1">
    <citation type="submission" date="2016-11" db="UniProtKB">
        <authorList>
            <consortium name="WormBaseParasite"/>
        </authorList>
    </citation>
    <scope>IDENTIFICATION</scope>
</reference>
<evidence type="ECO:0000313" key="2">
    <source>
        <dbReference type="WBParaSite" id="L893_g24181.t1"/>
    </source>
</evidence>
<keyword evidence="1" id="KW-1185">Reference proteome</keyword>
<dbReference type="Proteomes" id="UP000095287">
    <property type="component" value="Unplaced"/>
</dbReference>